<comment type="caution">
    <text evidence="1">The sequence shown here is derived from an EMBL/GenBank/DDBJ whole genome shotgun (WGS) entry which is preliminary data.</text>
</comment>
<gene>
    <name evidence="1" type="ORF">DFR34_10737</name>
</gene>
<dbReference type="AlphaFoldDB" id="A0A318LCD4"/>
<evidence type="ECO:0000313" key="1">
    <source>
        <dbReference type="EMBL" id="PXX79287.1"/>
    </source>
</evidence>
<protein>
    <submittedName>
        <fullName evidence="1">Uncharacterized protein</fullName>
    </submittedName>
</protein>
<name>A0A318LCD4_9NEIS</name>
<keyword evidence="2" id="KW-1185">Reference proteome</keyword>
<evidence type="ECO:0000313" key="2">
    <source>
        <dbReference type="Proteomes" id="UP000247555"/>
    </source>
</evidence>
<dbReference type="Proteomes" id="UP000247555">
    <property type="component" value="Unassembled WGS sequence"/>
</dbReference>
<proteinExistence type="predicted"/>
<sequence>MLTTFTHWLDAWLADDACQDMLANWFYLQ</sequence>
<dbReference type="EMBL" id="QJKI01000007">
    <property type="protein sequence ID" value="PXX79287.1"/>
    <property type="molecule type" value="Genomic_DNA"/>
</dbReference>
<organism evidence="1 2">
    <name type="scientific">Rivihabitans pingtungensis</name>
    <dbReference type="NCBI Taxonomy" id="1054498"/>
    <lineage>
        <taxon>Bacteria</taxon>
        <taxon>Pseudomonadati</taxon>
        <taxon>Pseudomonadota</taxon>
        <taxon>Betaproteobacteria</taxon>
        <taxon>Neisseriales</taxon>
        <taxon>Aquaspirillaceae</taxon>
        <taxon>Rivihabitans</taxon>
    </lineage>
</organism>
<accession>A0A318LCD4</accession>
<reference evidence="1 2" key="1">
    <citation type="submission" date="2018-05" db="EMBL/GenBank/DDBJ databases">
        <title>Genomic Encyclopedia of Type Strains, Phase IV (KMG-IV): sequencing the most valuable type-strain genomes for metagenomic binning, comparative biology and taxonomic classification.</title>
        <authorList>
            <person name="Goeker M."/>
        </authorList>
    </citation>
    <scope>NUCLEOTIDE SEQUENCE [LARGE SCALE GENOMIC DNA]</scope>
    <source>
        <strain evidence="1 2">DSM 29661</strain>
    </source>
</reference>